<dbReference type="EMBL" id="CP009403">
    <property type="protein sequence ID" value="AIO02068.1"/>
    <property type="molecule type" value="Genomic_DNA"/>
</dbReference>
<accession>A0A088S0Y8</accession>
<sequence length="287" mass="32844">MSRVTPKMPFKASLKLHAKAICQALPLSLLIVVETRDLYYRATWDVTPVPPTKFEVGDVVAVCNRWYTLPTWSHVVYSWFSKVLLKSCWDDVGVISSVKNGKPNILYVDFHGVQEQPLDAFLEARCPRGAAVRKLHRDEGVPSLSPDIADLFRTMVQKISVEPWFLFSASMRGGNEHKYYEFCVGMHEQRCKIRSMLQRRQSRAAIEAQQASLKEMEVMRQHLAKFVEPVTHFHLYNGSLVASFFATYGLVDREMPSPSRYVPQDFAHTIPFLGATTLEEPIVFFKN</sequence>
<dbReference type="KEGG" id="lpan:LPMP_344470"/>
<dbReference type="VEuPathDB" id="TriTrypDB:LPAL13_340052700"/>
<gene>
    <name evidence="1" type="ORF">LPMP_344470</name>
</gene>
<keyword evidence="2" id="KW-1185">Reference proteome</keyword>
<protein>
    <submittedName>
        <fullName evidence="1">Uncharacterized protein</fullName>
    </submittedName>
</protein>
<dbReference type="Proteomes" id="UP000063063">
    <property type="component" value="Chromosome 34"/>
</dbReference>
<dbReference type="OrthoDB" id="276655at2759"/>
<organism evidence="1 2">
    <name type="scientific">Leishmania panamensis</name>
    <dbReference type="NCBI Taxonomy" id="5679"/>
    <lineage>
        <taxon>Eukaryota</taxon>
        <taxon>Discoba</taxon>
        <taxon>Euglenozoa</taxon>
        <taxon>Kinetoplastea</taxon>
        <taxon>Metakinetoplastina</taxon>
        <taxon>Trypanosomatida</taxon>
        <taxon>Trypanosomatidae</taxon>
        <taxon>Leishmaniinae</taxon>
        <taxon>Leishmania</taxon>
        <taxon>Leishmania guyanensis species complex</taxon>
    </lineage>
</organism>
<dbReference type="VEuPathDB" id="TriTrypDB:LPMP_344470"/>
<evidence type="ECO:0000313" key="2">
    <source>
        <dbReference type="Proteomes" id="UP000063063"/>
    </source>
</evidence>
<reference evidence="1 2" key="1">
    <citation type="journal article" date="2015" name="Sci. Rep.">
        <title>The genome of Leishmania panamensis: insights into genomics of the L. (Viannia) subgenus.</title>
        <authorList>
            <person name="Llanes A."/>
            <person name="Restrepo C.M."/>
            <person name="Vecchio G.D."/>
            <person name="Anguizola F.J."/>
            <person name="Lleonart R."/>
        </authorList>
    </citation>
    <scope>NUCLEOTIDE SEQUENCE [LARGE SCALE GENOMIC DNA]</scope>
    <source>
        <strain evidence="1 2">MHOM/PA/94/PSC-1</strain>
    </source>
</reference>
<dbReference type="GeneID" id="22578952"/>
<dbReference type="AlphaFoldDB" id="A0A088S0Y8"/>
<dbReference type="RefSeq" id="XP_010702868.1">
    <property type="nucleotide sequence ID" value="XM_010704566.1"/>
</dbReference>
<name>A0A088S0Y8_LEIPA</name>
<proteinExistence type="predicted"/>
<evidence type="ECO:0000313" key="1">
    <source>
        <dbReference type="EMBL" id="AIO02068.1"/>
    </source>
</evidence>
<dbReference type="eggNOG" id="ENOG502RVKP">
    <property type="taxonomic scope" value="Eukaryota"/>
</dbReference>